<proteinExistence type="predicted"/>
<evidence type="ECO:0000313" key="2">
    <source>
        <dbReference type="Proteomes" id="UP000283509"/>
    </source>
</evidence>
<dbReference type="Proteomes" id="UP000283509">
    <property type="component" value="Unassembled WGS sequence"/>
</dbReference>
<comment type="caution">
    <text evidence="1">The sequence shown here is derived from an EMBL/GenBank/DDBJ whole genome shotgun (WGS) entry which is preliminary data.</text>
</comment>
<gene>
    <name evidence="1" type="ORF">C7M84_000713</name>
</gene>
<reference evidence="1 2" key="2">
    <citation type="submission" date="2019-01" db="EMBL/GenBank/DDBJ databases">
        <title>The decoding of complex shrimp genome reveals the adaptation for benthos swimmer, frequently molting mechanism and breeding impact on genome.</title>
        <authorList>
            <person name="Sun Y."/>
            <person name="Gao Y."/>
            <person name="Yu Y."/>
        </authorList>
    </citation>
    <scope>NUCLEOTIDE SEQUENCE [LARGE SCALE GENOMIC DNA]</scope>
    <source>
        <tissue evidence="1">Muscle</tissue>
    </source>
</reference>
<protein>
    <submittedName>
        <fullName evidence="1">Uncharacterized protein</fullName>
    </submittedName>
</protein>
<organism evidence="1 2">
    <name type="scientific">Penaeus vannamei</name>
    <name type="common">Whiteleg shrimp</name>
    <name type="synonym">Litopenaeus vannamei</name>
    <dbReference type="NCBI Taxonomy" id="6689"/>
    <lineage>
        <taxon>Eukaryota</taxon>
        <taxon>Metazoa</taxon>
        <taxon>Ecdysozoa</taxon>
        <taxon>Arthropoda</taxon>
        <taxon>Crustacea</taxon>
        <taxon>Multicrustacea</taxon>
        <taxon>Malacostraca</taxon>
        <taxon>Eumalacostraca</taxon>
        <taxon>Eucarida</taxon>
        <taxon>Decapoda</taxon>
        <taxon>Dendrobranchiata</taxon>
        <taxon>Penaeoidea</taxon>
        <taxon>Penaeidae</taxon>
        <taxon>Penaeus</taxon>
    </lineage>
</organism>
<evidence type="ECO:0000313" key="1">
    <source>
        <dbReference type="EMBL" id="ROT80549.1"/>
    </source>
</evidence>
<accession>A0A3R7N927</accession>
<name>A0A3R7N927_PENVA</name>
<sequence length="266" mass="29059">MSPLLICGRVSRVLEESVKGVLLVHSGRLASSENETEVPADTWVAIAGVQRSGDGSSQLEFVASWSAAGLESYKPIWPQPPFDFMNKTVRIACIKKPQVFEFEDGASLDSAGGYIVEILKVIPRARHNFTGVLVPTEVLRTARAPSKRIPLQRQAGPDRLCDGLLMAGSGSFDTDFTESRILILRGTPTTAVALGAFQLSDRRRTCVVSSLFLRLPFCTSPPFSHGPSLLFLARICLAAYLSGLWLCHADWLVWESGGKTADIYIY</sequence>
<dbReference type="EMBL" id="QCYY01001110">
    <property type="protein sequence ID" value="ROT80549.1"/>
    <property type="molecule type" value="Genomic_DNA"/>
</dbReference>
<dbReference type="OrthoDB" id="6377779at2759"/>
<dbReference type="AlphaFoldDB" id="A0A3R7N927"/>
<reference evidence="1 2" key="1">
    <citation type="submission" date="2018-04" db="EMBL/GenBank/DDBJ databases">
        <authorList>
            <person name="Zhang X."/>
            <person name="Yuan J."/>
            <person name="Li F."/>
            <person name="Xiang J."/>
        </authorList>
    </citation>
    <scope>NUCLEOTIDE SEQUENCE [LARGE SCALE GENOMIC DNA]</scope>
    <source>
        <tissue evidence="1">Muscle</tissue>
    </source>
</reference>
<keyword evidence="2" id="KW-1185">Reference proteome</keyword>